<evidence type="ECO:0000256" key="1">
    <source>
        <dbReference type="SAM" id="MobiDB-lite"/>
    </source>
</evidence>
<dbReference type="HOGENOM" id="CLU_1574766_0_0_1"/>
<feature type="region of interest" description="Disordered" evidence="1">
    <location>
        <begin position="364"/>
        <end position="397"/>
    </location>
</feature>
<protein>
    <submittedName>
        <fullName evidence="2">Predicted protein</fullName>
    </submittedName>
</protein>
<evidence type="ECO:0000313" key="2">
    <source>
        <dbReference type="EMBL" id="EDQ48340.1"/>
    </source>
</evidence>
<sequence length="397" mass="46154">MQNRIQRRLPEKSVHHENILHLVLRPVYPWRQPDFMVAGQAVEYMLESVPDSSFAEDDSRHMRPDNHGLARFIDLKHRIVQRGALAMADPDHRTLIVRIGFRFGDGCKIEHLIIPDVLAVYIVDSDRGDVIEILRIDDIRVSRAGCQRQQDRDSAQRAPQHRLSLLPFFQHRCRIIAPLARVQGQGGHPFPELQGSDRLQIVEPERIQPAKIDQDADAGQHKSVHAQGLVDEHERRDCRCRDDYEHRRRSQSCTDGGIADDDAADDAHRLADRFGQPDPRFPKKLEQDQESKRLQRQRKRNAASGDDHRRQQLERNLGYVHRTYRDPEAGQEDGDQKPDHPDQPLKHDEMIRVMHILRRLEHLEEIDWTDQHHRRPVDDDDEPSSKQAFRSKIGPGN</sequence>
<dbReference type="AlphaFoldDB" id="A9U7L3"/>
<name>A9U7L3_PHYPA</name>
<feature type="non-terminal residue" evidence="2">
    <location>
        <position position="397"/>
    </location>
</feature>
<feature type="region of interest" description="Disordered" evidence="1">
    <location>
        <begin position="212"/>
        <end position="232"/>
    </location>
</feature>
<gene>
    <name evidence="2" type="ORF">PHYPADRAFT_103948</name>
</gene>
<feature type="compositionally biased region" description="Basic and acidic residues" evidence="1">
    <location>
        <begin position="280"/>
        <end position="293"/>
    </location>
</feature>
<feature type="compositionally biased region" description="Basic and acidic residues" evidence="1">
    <location>
        <begin position="323"/>
        <end position="347"/>
    </location>
</feature>
<reference evidence="2" key="1">
    <citation type="journal article" date="2008" name="Science">
        <title>The Physcomitrella genome reveals evolutionary insights into the conquest of land by plants.</title>
        <authorList>
            <person name="Rensing S."/>
            <person name="Lang D."/>
            <person name="Zimmer A."/>
            <person name="Terry A."/>
            <person name="Salamov A."/>
            <person name="Shapiro H."/>
            <person name="Nishiyama T."/>
            <person name="Perroud P.-F."/>
            <person name="Lindquist E."/>
            <person name="Kamisugi Y."/>
            <person name="Tanahashi T."/>
            <person name="Sakakibara K."/>
            <person name="Fujita T."/>
            <person name="Oishi K."/>
            <person name="Shin-I T."/>
            <person name="Kuroki Y."/>
            <person name="Toyoda A."/>
            <person name="Suzuki Y."/>
            <person name="Hashimoto A."/>
            <person name="Yamaguchi K."/>
            <person name="Sugano A."/>
            <person name="Kohara Y."/>
            <person name="Fujiyama A."/>
            <person name="Anterola A."/>
            <person name="Aoki S."/>
            <person name="Ashton N."/>
            <person name="Barbazuk W.B."/>
            <person name="Barker E."/>
            <person name="Bennetzen J."/>
            <person name="Bezanilla M."/>
            <person name="Blankenship R."/>
            <person name="Cho S.H."/>
            <person name="Dutcher S."/>
            <person name="Estelle M."/>
            <person name="Fawcett J.A."/>
            <person name="Gundlach H."/>
            <person name="Hanada K."/>
            <person name="Heyl A."/>
            <person name="Hicks K.A."/>
            <person name="Hugh J."/>
            <person name="Lohr M."/>
            <person name="Mayer K."/>
            <person name="Melkozernov A."/>
            <person name="Murata T."/>
            <person name="Nelson D."/>
            <person name="Pils B."/>
            <person name="Prigge M."/>
            <person name="Reiss B."/>
            <person name="Renner T."/>
            <person name="Rombauts S."/>
            <person name="Rushton P."/>
            <person name="Sanderfoot A."/>
            <person name="Schween G."/>
            <person name="Shiu S.-H."/>
            <person name="Stueber K."/>
            <person name="Theodoulou F.L."/>
            <person name="Tu H."/>
            <person name="Van de Peer Y."/>
            <person name="Verrier P.J."/>
            <person name="Waters E."/>
            <person name="Wood A."/>
            <person name="Yang L."/>
            <person name="Cove D."/>
            <person name="Cuming A."/>
            <person name="Hasebe M."/>
            <person name="Lucas S."/>
            <person name="Mishler D.B."/>
            <person name="Reski R."/>
            <person name="Grigoriev I."/>
            <person name="Quatrano R.S."/>
            <person name="Boore J.L."/>
        </authorList>
    </citation>
    <scope>NUCLEOTIDE SEQUENCE [LARGE SCALE GENOMIC DNA]</scope>
</reference>
<accession>A9U7L3</accession>
<proteinExistence type="predicted"/>
<dbReference type="EMBL" id="DS546553">
    <property type="protein sequence ID" value="EDQ48340.1"/>
    <property type="molecule type" value="Genomic_DNA"/>
</dbReference>
<feature type="region of interest" description="Disordered" evidence="1">
    <location>
        <begin position="272"/>
        <end position="347"/>
    </location>
</feature>
<organism>
    <name type="scientific">Physcomitrium patens</name>
    <name type="common">Spreading-leaved earth moss</name>
    <name type="synonym">Physcomitrella patens</name>
    <dbReference type="NCBI Taxonomy" id="3218"/>
    <lineage>
        <taxon>Eukaryota</taxon>
        <taxon>Viridiplantae</taxon>
        <taxon>Streptophyta</taxon>
        <taxon>Embryophyta</taxon>
        <taxon>Bryophyta</taxon>
        <taxon>Bryophytina</taxon>
        <taxon>Bryopsida</taxon>
        <taxon>Funariidae</taxon>
        <taxon>Funariales</taxon>
        <taxon>Funariaceae</taxon>
        <taxon>Physcomitrium</taxon>
    </lineage>
</organism>